<dbReference type="PROSITE" id="PS50006">
    <property type="entry name" value="FHA_DOMAIN"/>
    <property type="match status" value="1"/>
</dbReference>
<dbReference type="PROSITE" id="PS00108">
    <property type="entry name" value="PROTEIN_KINASE_ST"/>
    <property type="match status" value="1"/>
</dbReference>
<dbReference type="InterPro" id="IPR000719">
    <property type="entry name" value="Prot_kinase_dom"/>
</dbReference>
<dbReference type="SUPFAM" id="SSF56112">
    <property type="entry name" value="Protein kinase-like (PK-like)"/>
    <property type="match status" value="1"/>
</dbReference>
<dbReference type="Gene3D" id="2.60.200.20">
    <property type="match status" value="1"/>
</dbReference>
<evidence type="ECO:0000256" key="1">
    <source>
        <dbReference type="ARBA" id="ARBA00012513"/>
    </source>
</evidence>
<dbReference type="SUPFAM" id="SSF49879">
    <property type="entry name" value="SMAD/FHA domain"/>
    <property type="match status" value="1"/>
</dbReference>
<keyword evidence="4" id="KW-0418">Kinase</keyword>
<dbReference type="InterPro" id="IPR011009">
    <property type="entry name" value="Kinase-like_dom_sf"/>
</dbReference>
<accession>A0A7R9HYY4</accession>
<dbReference type="InterPro" id="IPR008984">
    <property type="entry name" value="SMAD_FHA_dom_sf"/>
</dbReference>
<dbReference type="Pfam" id="PF00498">
    <property type="entry name" value="FHA"/>
    <property type="match status" value="1"/>
</dbReference>
<dbReference type="PANTHER" id="PTHR44167">
    <property type="entry name" value="OVARIAN-SPECIFIC SERINE/THREONINE-PROTEIN KINASE LOK-RELATED"/>
    <property type="match status" value="1"/>
</dbReference>
<dbReference type="Pfam" id="PF00069">
    <property type="entry name" value="Pkinase"/>
    <property type="match status" value="1"/>
</dbReference>
<dbReference type="InterPro" id="IPR000253">
    <property type="entry name" value="FHA_dom"/>
</dbReference>
<dbReference type="Gene3D" id="1.10.510.10">
    <property type="entry name" value="Transferase(Phosphotransferase) domain 1"/>
    <property type="match status" value="1"/>
</dbReference>
<evidence type="ECO:0000256" key="4">
    <source>
        <dbReference type="ARBA" id="ARBA00022777"/>
    </source>
</evidence>
<dbReference type="PROSITE" id="PS50011">
    <property type="entry name" value="PROTEIN_KINASE_DOM"/>
    <property type="match status" value="1"/>
</dbReference>
<feature type="domain" description="Protein kinase" evidence="10">
    <location>
        <begin position="427"/>
        <end position="616"/>
    </location>
</feature>
<keyword evidence="5 8" id="KW-0067">ATP-binding</keyword>
<dbReference type="GO" id="GO:0005634">
    <property type="term" value="C:nucleus"/>
    <property type="evidence" value="ECO:0007669"/>
    <property type="project" value="TreeGrafter"/>
</dbReference>
<dbReference type="GO" id="GO:0044773">
    <property type="term" value="P:mitotic DNA damage checkpoint signaling"/>
    <property type="evidence" value="ECO:0007669"/>
    <property type="project" value="TreeGrafter"/>
</dbReference>
<keyword evidence="4" id="KW-0808">Transferase</keyword>
<comment type="catalytic activity">
    <reaction evidence="6">
        <text>L-threonyl-[protein] + ATP = O-phospho-L-threonyl-[protein] + ADP + H(+)</text>
        <dbReference type="Rhea" id="RHEA:46608"/>
        <dbReference type="Rhea" id="RHEA-COMP:11060"/>
        <dbReference type="Rhea" id="RHEA-COMP:11605"/>
        <dbReference type="ChEBI" id="CHEBI:15378"/>
        <dbReference type="ChEBI" id="CHEBI:30013"/>
        <dbReference type="ChEBI" id="CHEBI:30616"/>
        <dbReference type="ChEBI" id="CHEBI:61977"/>
        <dbReference type="ChEBI" id="CHEBI:456216"/>
        <dbReference type="EC" id="2.7.11.1"/>
    </reaction>
</comment>
<dbReference type="SMART" id="SM00220">
    <property type="entry name" value="S_TKc"/>
    <property type="match status" value="1"/>
</dbReference>
<evidence type="ECO:0000256" key="5">
    <source>
        <dbReference type="ARBA" id="ARBA00022840"/>
    </source>
</evidence>
<dbReference type="GO" id="GO:0005524">
    <property type="term" value="F:ATP binding"/>
    <property type="evidence" value="ECO:0007669"/>
    <property type="project" value="UniProtKB-UniRule"/>
</dbReference>
<reference evidence="11" key="1">
    <citation type="submission" date="2020-11" db="EMBL/GenBank/DDBJ databases">
        <authorList>
            <person name="Tran Van P."/>
        </authorList>
    </citation>
    <scope>NUCLEOTIDE SEQUENCE</scope>
</reference>
<keyword evidence="3 8" id="KW-0547">Nucleotide-binding</keyword>
<dbReference type="PROSITE" id="PS00107">
    <property type="entry name" value="PROTEIN_KINASE_ATP"/>
    <property type="match status" value="1"/>
</dbReference>
<protein>
    <recommendedName>
        <fullName evidence="1">non-specific serine/threonine protein kinase</fullName>
        <ecNumber evidence="1">2.7.11.1</ecNumber>
    </recommendedName>
</protein>
<dbReference type="AlphaFoldDB" id="A0A7R9HYY4"/>
<dbReference type="EC" id="2.7.11.1" evidence="1"/>
<dbReference type="GO" id="GO:0004674">
    <property type="term" value="F:protein serine/threonine kinase activity"/>
    <property type="evidence" value="ECO:0007669"/>
    <property type="project" value="UniProtKB-KW"/>
</dbReference>
<gene>
    <name evidence="11" type="ORF">TBIB3V08_LOCUS3195</name>
</gene>
<evidence type="ECO:0000259" key="9">
    <source>
        <dbReference type="PROSITE" id="PS50006"/>
    </source>
</evidence>
<organism evidence="11">
    <name type="scientific">Timema bartmani</name>
    <dbReference type="NCBI Taxonomy" id="61472"/>
    <lineage>
        <taxon>Eukaryota</taxon>
        <taxon>Metazoa</taxon>
        <taxon>Ecdysozoa</taxon>
        <taxon>Arthropoda</taxon>
        <taxon>Hexapoda</taxon>
        <taxon>Insecta</taxon>
        <taxon>Pterygota</taxon>
        <taxon>Neoptera</taxon>
        <taxon>Polyneoptera</taxon>
        <taxon>Phasmatodea</taxon>
        <taxon>Timematodea</taxon>
        <taxon>Timematoidea</taxon>
        <taxon>Timematidae</taxon>
        <taxon>Timema</taxon>
    </lineage>
</organism>
<dbReference type="PANTHER" id="PTHR44167:SF24">
    <property type="entry name" value="SERINE_THREONINE-PROTEIN KINASE CHK2"/>
    <property type="match status" value="1"/>
</dbReference>
<comment type="catalytic activity">
    <reaction evidence="7">
        <text>L-seryl-[protein] + ATP = O-phospho-L-seryl-[protein] + ADP + H(+)</text>
        <dbReference type="Rhea" id="RHEA:17989"/>
        <dbReference type="Rhea" id="RHEA-COMP:9863"/>
        <dbReference type="Rhea" id="RHEA-COMP:11604"/>
        <dbReference type="ChEBI" id="CHEBI:15378"/>
        <dbReference type="ChEBI" id="CHEBI:29999"/>
        <dbReference type="ChEBI" id="CHEBI:30616"/>
        <dbReference type="ChEBI" id="CHEBI:83421"/>
        <dbReference type="ChEBI" id="CHEBI:456216"/>
        <dbReference type="EC" id="2.7.11.1"/>
    </reaction>
</comment>
<dbReference type="InterPro" id="IPR017441">
    <property type="entry name" value="Protein_kinase_ATP_BS"/>
</dbReference>
<keyword evidence="2" id="KW-0723">Serine/threonine-protein kinase</keyword>
<evidence type="ECO:0000256" key="3">
    <source>
        <dbReference type="ARBA" id="ARBA00022741"/>
    </source>
</evidence>
<dbReference type="InterPro" id="IPR008271">
    <property type="entry name" value="Ser/Thr_kinase_AS"/>
</dbReference>
<evidence type="ECO:0000256" key="2">
    <source>
        <dbReference type="ARBA" id="ARBA00022527"/>
    </source>
</evidence>
<name>A0A7R9HYY4_9NEOP</name>
<evidence type="ECO:0000256" key="7">
    <source>
        <dbReference type="ARBA" id="ARBA00048679"/>
    </source>
</evidence>
<sequence length="616" mass="69266">MLGIEFGKNRRIWSIMSLVTQVPGERNGDDVTIYGLGPSPGIYRREPAGPLLGVCKRTNDNFDPTGIRTLISPTSALPVYCESDTSDHAATEADESSKPRVDVCRRRHCGYMEKGLSRSNACPKIPRMTALLENQGVPDLSGVLPQKWFCIQYPAWRFPHAPVQCFHRLLEISNGGLLRRQGLDGRRSNESTGIYRLLVVKMRLGQGEVSPTLTYCGIAVCGNKEEKSMAFGPTAATAVEQRNVCNVGREHCLISSPVDMTVATDLERVSTIFETGSVVRRCLETRKYGALKDKSYSVGRGRGCDLMITESQLREVDLKELNDVHFKIKKKDDTVTIENLSRLGTFINGRKLDFGRKIDLKHNDRISVLRPQLKGNKQHTGKSWSITCYQPVAYTEITWETGDKMLVYLNSVRVEENPCPEDIKSKYAISYVLGAGGFGEVSLIFEKETCMKFALKKITKRPNQLKYISRETDILRKLDHPCVVHMEDISDTPETLYIVLEFMEGGDLAGRIRTLTERTTKLIFYQLVLAVQYLHSKNIAHRDIKPENILLASENTDTLVKVTDFGISKIEEGTELNTGLGTLYYVAPEILRTVKGNTTYTNKVDIWSMGVVLFQW</sequence>
<evidence type="ECO:0000256" key="8">
    <source>
        <dbReference type="PROSITE-ProRule" id="PRU10141"/>
    </source>
</evidence>
<dbReference type="EMBL" id="OD565058">
    <property type="protein sequence ID" value="CAD7440703.1"/>
    <property type="molecule type" value="Genomic_DNA"/>
</dbReference>
<proteinExistence type="predicted"/>
<evidence type="ECO:0000313" key="11">
    <source>
        <dbReference type="EMBL" id="CAD7440703.1"/>
    </source>
</evidence>
<evidence type="ECO:0000256" key="6">
    <source>
        <dbReference type="ARBA" id="ARBA00047899"/>
    </source>
</evidence>
<feature type="domain" description="FHA" evidence="9">
    <location>
        <begin position="296"/>
        <end position="352"/>
    </location>
</feature>
<dbReference type="SMART" id="SM00240">
    <property type="entry name" value="FHA"/>
    <property type="match status" value="1"/>
</dbReference>
<dbReference type="GO" id="GO:0005737">
    <property type="term" value="C:cytoplasm"/>
    <property type="evidence" value="ECO:0007669"/>
    <property type="project" value="TreeGrafter"/>
</dbReference>
<evidence type="ECO:0000259" key="10">
    <source>
        <dbReference type="PROSITE" id="PS50011"/>
    </source>
</evidence>
<feature type="binding site" evidence="8">
    <location>
        <position position="456"/>
    </location>
    <ligand>
        <name>ATP</name>
        <dbReference type="ChEBI" id="CHEBI:30616"/>
    </ligand>
</feature>